<proteinExistence type="predicted"/>
<evidence type="ECO:0000313" key="5">
    <source>
        <dbReference type="Proteomes" id="UP001262410"/>
    </source>
</evidence>
<dbReference type="EC" id="1.2.7.4" evidence="4"/>
<protein>
    <submittedName>
        <fullName evidence="4">Carbon-monoxide dehydrogenase large subunit</fullName>
        <ecNumber evidence="4">1.2.7.4</ecNumber>
    </submittedName>
</protein>
<dbReference type="Gene3D" id="3.90.1170.50">
    <property type="entry name" value="Aldehyde oxidase/xanthine dehydrogenase, a/b hammerhead"/>
    <property type="match status" value="1"/>
</dbReference>
<dbReference type="InterPro" id="IPR016208">
    <property type="entry name" value="Ald_Oxase/xanthine_DH-like"/>
</dbReference>
<dbReference type="Pfam" id="PF20256">
    <property type="entry name" value="MoCoBD_2"/>
    <property type="match status" value="1"/>
</dbReference>
<sequence length="776" mass="83193">MATKFGIGQPMLRSEDPRLLKGGGRYTDDVSAPGQAQGVFLRSPFAHAEIRSLDTAAAAAMPGVIGIVTIRDLDADGIGELKCYASVKNSDGSDQALPPRPILARGRVRHVGEPVALIVAETVEQAKDAAEAIEVEYDSLPAAVDPARTLTGPAIWDEAPNNLCFDWEFGQKDQVESLFAQADRVIKLDLVNNRVVASPMEPRCCHADWDATDGRFVLYVACQGVHLLRDMLADDIFKRPKEDFLIRSPDVGGGFGMKMFMYPEYPATLYAARKFGRPVKWTSERTEAFVSDDHGRDNVTTVELAVDKDARFLALRVDMIANMGAYLSNFAPYIPTNAGGAQMLNGLYTLQGVYERVRGVFTNTQPVDAYRGAGRPEAAYNVERIVDHAARVLGIDPIELRRRNYIPPSAMPYATVTGVTYDSGEFTRNLEEAAGIADHAGFEQRRRDSAARGKFRGLGIATYVEACAGGPDESADIKVGRDGSVTIYIGTQTNGQGHETAYKQVIGEHLGVEPDRITVIQGDSDLVRTGNGTGGSRSVPVGGAAVQDGSIKIREKAKLRAADLMETAAVDIAFADGRFTVVGTDRSMTLADIAAQTETDGGSEIAFEDRGSFTPPAATFPNGAHIIEIEIDGDTGALEILRYTVVDDFGRVLNPLMVAGQVHGGIAQGLGQALFESTVFDSDSGQLLSGSFMDYAMPRAVDLPLIAFKYNEIPCTTNALGLKGAGEAGAIGAPPAVINAIVDALSPLGVEHVDMPATPQVLWQLIHSRGQRQAAE</sequence>
<dbReference type="InterPro" id="IPR008274">
    <property type="entry name" value="AldOxase/xan_DH_MoCoBD1"/>
</dbReference>
<dbReference type="EMBL" id="JAVDPW010000010">
    <property type="protein sequence ID" value="MDR6293023.1"/>
    <property type="molecule type" value="Genomic_DNA"/>
</dbReference>
<dbReference type="PANTHER" id="PTHR11908">
    <property type="entry name" value="XANTHINE DEHYDROGENASE"/>
    <property type="match status" value="1"/>
</dbReference>
<dbReference type="InterPro" id="IPR000674">
    <property type="entry name" value="Ald_Oxase/Xan_DH_a/b"/>
</dbReference>
<name>A0ABU1JWM9_9PROT</name>
<accession>A0ABU1JWM9</accession>
<dbReference type="InterPro" id="IPR046867">
    <property type="entry name" value="AldOxase/xan_DH_MoCoBD2"/>
</dbReference>
<dbReference type="SUPFAM" id="SSF56003">
    <property type="entry name" value="Molybdenum cofactor-binding domain"/>
    <property type="match status" value="1"/>
</dbReference>
<feature type="domain" description="Aldehyde oxidase/xanthine dehydrogenase a/b hammerhead" evidence="3">
    <location>
        <begin position="21"/>
        <end position="141"/>
    </location>
</feature>
<evidence type="ECO:0000259" key="3">
    <source>
        <dbReference type="SMART" id="SM01008"/>
    </source>
</evidence>
<reference evidence="4 5" key="1">
    <citation type="submission" date="2023-07" db="EMBL/GenBank/DDBJ databases">
        <title>Sorghum-associated microbial communities from plants grown in Nebraska, USA.</title>
        <authorList>
            <person name="Schachtman D."/>
        </authorList>
    </citation>
    <scope>NUCLEOTIDE SEQUENCE [LARGE SCALE GENOMIC DNA]</scope>
    <source>
        <strain evidence="4 5">584</strain>
    </source>
</reference>
<dbReference type="SMART" id="SM01008">
    <property type="entry name" value="Ald_Xan_dh_C"/>
    <property type="match status" value="1"/>
</dbReference>
<dbReference type="Pfam" id="PF01315">
    <property type="entry name" value="Ald_Xan_dh_C"/>
    <property type="match status" value="1"/>
</dbReference>
<gene>
    <name evidence="4" type="ORF">E9232_005568</name>
</gene>
<keyword evidence="2 4" id="KW-0560">Oxidoreductase</keyword>
<dbReference type="GO" id="GO:0043885">
    <property type="term" value="F:anaerobic carbon-monoxide dehydrogenase activity"/>
    <property type="evidence" value="ECO:0007669"/>
    <property type="project" value="UniProtKB-EC"/>
</dbReference>
<organism evidence="4 5">
    <name type="scientific">Inquilinus ginsengisoli</name>
    <dbReference type="NCBI Taxonomy" id="363840"/>
    <lineage>
        <taxon>Bacteria</taxon>
        <taxon>Pseudomonadati</taxon>
        <taxon>Pseudomonadota</taxon>
        <taxon>Alphaproteobacteria</taxon>
        <taxon>Rhodospirillales</taxon>
        <taxon>Rhodospirillaceae</taxon>
        <taxon>Inquilinus</taxon>
    </lineage>
</organism>
<evidence type="ECO:0000256" key="1">
    <source>
        <dbReference type="ARBA" id="ARBA00022505"/>
    </source>
</evidence>
<evidence type="ECO:0000313" key="4">
    <source>
        <dbReference type="EMBL" id="MDR6293023.1"/>
    </source>
</evidence>
<dbReference type="Proteomes" id="UP001262410">
    <property type="component" value="Unassembled WGS sequence"/>
</dbReference>
<dbReference type="InterPro" id="IPR037165">
    <property type="entry name" value="AldOxase/xan_DH_Mopterin-bd_sf"/>
</dbReference>
<dbReference type="Gene3D" id="3.30.365.10">
    <property type="entry name" value="Aldehyde oxidase/xanthine dehydrogenase, molybdopterin binding domain"/>
    <property type="match status" value="4"/>
</dbReference>
<dbReference type="PANTHER" id="PTHR11908:SF132">
    <property type="entry name" value="ALDEHYDE OXIDASE 1-RELATED"/>
    <property type="match status" value="1"/>
</dbReference>
<dbReference type="InterPro" id="IPR036856">
    <property type="entry name" value="Ald_Oxase/Xan_DH_a/b_sf"/>
</dbReference>
<dbReference type="RefSeq" id="WP_309799620.1">
    <property type="nucleotide sequence ID" value="NZ_JAVDPW010000010.1"/>
</dbReference>
<keyword evidence="1" id="KW-0500">Molybdenum</keyword>
<dbReference type="SUPFAM" id="SSF54665">
    <property type="entry name" value="CO dehydrogenase molybdoprotein N-domain-like"/>
    <property type="match status" value="1"/>
</dbReference>
<keyword evidence="5" id="KW-1185">Reference proteome</keyword>
<evidence type="ECO:0000256" key="2">
    <source>
        <dbReference type="ARBA" id="ARBA00023002"/>
    </source>
</evidence>
<comment type="caution">
    <text evidence="4">The sequence shown here is derived from an EMBL/GenBank/DDBJ whole genome shotgun (WGS) entry which is preliminary data.</text>
</comment>
<dbReference type="Pfam" id="PF02738">
    <property type="entry name" value="MoCoBD_1"/>
    <property type="match status" value="1"/>
</dbReference>